<protein>
    <submittedName>
        <fullName evidence="4">Putative-dialkylglycine decarboxylase protein</fullName>
    </submittedName>
</protein>
<dbReference type="RefSeq" id="XP_007912962.1">
    <property type="nucleotide sequence ID" value="XM_007914771.1"/>
</dbReference>
<dbReference type="Gene3D" id="3.90.1150.10">
    <property type="entry name" value="Aspartate Aminotransferase, domain 1"/>
    <property type="match status" value="1"/>
</dbReference>
<dbReference type="Pfam" id="PF00202">
    <property type="entry name" value="Aminotran_3"/>
    <property type="match status" value="1"/>
</dbReference>
<dbReference type="AlphaFoldDB" id="R8BSF1"/>
<dbReference type="Gene3D" id="3.40.640.10">
    <property type="entry name" value="Type I PLP-dependent aspartate aminotransferase-like (Major domain)"/>
    <property type="match status" value="1"/>
</dbReference>
<dbReference type="InterPro" id="IPR049704">
    <property type="entry name" value="Aminotrans_3_PPA_site"/>
</dbReference>
<dbReference type="SUPFAM" id="SSF53383">
    <property type="entry name" value="PLP-dependent transferases"/>
    <property type="match status" value="1"/>
</dbReference>
<dbReference type="HOGENOM" id="CLU_016922_10_0_1"/>
<evidence type="ECO:0000256" key="3">
    <source>
        <dbReference type="RuleBase" id="RU003560"/>
    </source>
</evidence>
<dbReference type="Proteomes" id="UP000014074">
    <property type="component" value="Unassembled WGS sequence"/>
</dbReference>
<sequence length="464" mass="50472">MAPGAITDEQAVTVQSKASSRPRLYENANQEELAEKTSKYLLYFGTKFNKDVITGAEGLYVYTAGGNKVLDWTSGQMSCLLGHGHPEIVKVISDHAKYLDHLFSGMVSPPVISLGERLCTALPAGLDKAFFLSTGGESNEAAIKMAKVYTGKFEIVGLGASWHGVTAQALGTQYHYGRKGQGPLMPGMLMLPPPNGYRSTFRKPDGSYDWEAELEFGWKMIDMQSCGSLAACIVECIQSSAGMHVLPPGYLKALKKHCEKRDMLLIVDEAQTGVGRCGDFMAINHAGVTPDILTLSKTLGNGLPLSAVVTSAEIEKVCIERDYCFYTTHVNDPLPAAVGDKVLEIVLRDNLVEQSRRSGEILHSGLRRLQERYGCIGDVRGRGLMAGVEIVKDRETKQPALELAKKVGDRAYELGVWANLSSHESFGGTFRICPPITVSETQLKEGLAVLEQAFAEVEGTMPLY</sequence>
<dbReference type="InterPro" id="IPR015421">
    <property type="entry name" value="PyrdxlP-dep_Trfase_major"/>
</dbReference>
<gene>
    <name evidence="4" type="ORF">UCRPA7_2198</name>
</gene>
<evidence type="ECO:0000313" key="5">
    <source>
        <dbReference type="Proteomes" id="UP000014074"/>
    </source>
</evidence>
<dbReference type="InterPro" id="IPR015422">
    <property type="entry name" value="PyrdxlP-dep_Trfase_small"/>
</dbReference>
<dbReference type="InterPro" id="IPR015424">
    <property type="entry name" value="PyrdxlP-dep_Trfase"/>
</dbReference>
<dbReference type="PANTHER" id="PTHR45688:SF13">
    <property type="entry name" value="ALANINE--GLYOXYLATE AMINOTRANSFERASE 2-LIKE"/>
    <property type="match status" value="1"/>
</dbReference>
<accession>R8BSF1</accession>
<evidence type="ECO:0000313" key="4">
    <source>
        <dbReference type="EMBL" id="EOO02308.1"/>
    </source>
</evidence>
<keyword evidence="2 3" id="KW-0663">Pyridoxal phosphate</keyword>
<organism evidence="4 5">
    <name type="scientific">Phaeoacremonium minimum (strain UCR-PA7)</name>
    <name type="common">Esca disease fungus</name>
    <name type="synonym">Togninia minima</name>
    <dbReference type="NCBI Taxonomy" id="1286976"/>
    <lineage>
        <taxon>Eukaryota</taxon>
        <taxon>Fungi</taxon>
        <taxon>Dikarya</taxon>
        <taxon>Ascomycota</taxon>
        <taxon>Pezizomycotina</taxon>
        <taxon>Sordariomycetes</taxon>
        <taxon>Sordariomycetidae</taxon>
        <taxon>Togniniales</taxon>
        <taxon>Togniniaceae</taxon>
        <taxon>Phaeoacremonium</taxon>
    </lineage>
</organism>
<dbReference type="EMBL" id="KB932927">
    <property type="protein sequence ID" value="EOO02308.1"/>
    <property type="molecule type" value="Genomic_DNA"/>
</dbReference>
<keyword evidence="5" id="KW-1185">Reference proteome</keyword>
<comment type="similarity">
    <text evidence="1 3">Belongs to the class-III pyridoxal-phosphate-dependent aminotransferase family.</text>
</comment>
<dbReference type="GO" id="GO:0005739">
    <property type="term" value="C:mitochondrion"/>
    <property type="evidence" value="ECO:0007669"/>
    <property type="project" value="TreeGrafter"/>
</dbReference>
<dbReference type="PANTHER" id="PTHR45688">
    <property type="match status" value="1"/>
</dbReference>
<dbReference type="KEGG" id="tmn:UCRPA7_2198"/>
<evidence type="ECO:0000256" key="1">
    <source>
        <dbReference type="ARBA" id="ARBA00008954"/>
    </source>
</evidence>
<evidence type="ECO:0000256" key="2">
    <source>
        <dbReference type="ARBA" id="ARBA00022898"/>
    </source>
</evidence>
<dbReference type="InterPro" id="IPR005814">
    <property type="entry name" value="Aminotrans_3"/>
</dbReference>
<dbReference type="OrthoDB" id="10261433at2759"/>
<dbReference type="CDD" id="cd00610">
    <property type="entry name" value="OAT_like"/>
    <property type="match status" value="1"/>
</dbReference>
<dbReference type="eggNOG" id="KOG1404">
    <property type="taxonomic scope" value="Eukaryota"/>
</dbReference>
<dbReference type="PROSITE" id="PS00600">
    <property type="entry name" value="AA_TRANSFER_CLASS_3"/>
    <property type="match status" value="1"/>
</dbReference>
<dbReference type="GO" id="GO:0030170">
    <property type="term" value="F:pyridoxal phosphate binding"/>
    <property type="evidence" value="ECO:0007669"/>
    <property type="project" value="InterPro"/>
</dbReference>
<dbReference type="PIRSF" id="PIRSF000521">
    <property type="entry name" value="Transaminase_4ab_Lys_Orn"/>
    <property type="match status" value="1"/>
</dbReference>
<reference evidence="5" key="1">
    <citation type="journal article" date="2013" name="Genome Announc.">
        <title>Draft genome sequence of the ascomycete Phaeoacremonium aleophilum strain UCR-PA7, a causal agent of the esca disease complex in grapevines.</title>
        <authorList>
            <person name="Blanco-Ulate B."/>
            <person name="Rolshausen P."/>
            <person name="Cantu D."/>
        </authorList>
    </citation>
    <scope>NUCLEOTIDE SEQUENCE [LARGE SCALE GENOMIC DNA]</scope>
    <source>
        <strain evidence="5">UCR-PA7</strain>
    </source>
</reference>
<dbReference type="GeneID" id="19322422"/>
<dbReference type="GO" id="GO:0008483">
    <property type="term" value="F:transaminase activity"/>
    <property type="evidence" value="ECO:0007669"/>
    <property type="project" value="InterPro"/>
</dbReference>
<name>R8BSF1_PHAM7</name>
<proteinExistence type="inferred from homology"/>